<gene>
    <name evidence="2" type="ORF">D9611_015133</name>
</gene>
<feature type="compositionally biased region" description="Acidic residues" evidence="1">
    <location>
        <begin position="168"/>
        <end position="180"/>
    </location>
</feature>
<keyword evidence="3" id="KW-1185">Reference proteome</keyword>
<reference evidence="2 3" key="1">
    <citation type="journal article" date="2020" name="ISME J.">
        <title>Uncovering the hidden diversity of litter-decomposition mechanisms in mushroom-forming fungi.</title>
        <authorList>
            <person name="Floudas D."/>
            <person name="Bentzer J."/>
            <person name="Ahren D."/>
            <person name="Johansson T."/>
            <person name="Persson P."/>
            <person name="Tunlid A."/>
        </authorList>
    </citation>
    <scope>NUCLEOTIDE SEQUENCE [LARGE SCALE GENOMIC DNA]</scope>
    <source>
        <strain evidence="2 3">CBS 175.51</strain>
    </source>
</reference>
<name>A0A8H5FEV5_9AGAR</name>
<organism evidence="2 3">
    <name type="scientific">Ephemerocybe angulata</name>
    <dbReference type="NCBI Taxonomy" id="980116"/>
    <lineage>
        <taxon>Eukaryota</taxon>
        <taxon>Fungi</taxon>
        <taxon>Dikarya</taxon>
        <taxon>Basidiomycota</taxon>
        <taxon>Agaricomycotina</taxon>
        <taxon>Agaricomycetes</taxon>
        <taxon>Agaricomycetidae</taxon>
        <taxon>Agaricales</taxon>
        <taxon>Agaricineae</taxon>
        <taxon>Psathyrellaceae</taxon>
        <taxon>Ephemerocybe</taxon>
    </lineage>
</organism>
<proteinExistence type="predicted"/>
<evidence type="ECO:0000313" key="2">
    <source>
        <dbReference type="EMBL" id="KAF5333913.1"/>
    </source>
</evidence>
<feature type="compositionally biased region" description="Polar residues" evidence="1">
    <location>
        <begin position="208"/>
        <end position="217"/>
    </location>
</feature>
<dbReference type="EMBL" id="JAACJK010000094">
    <property type="protein sequence ID" value="KAF5333913.1"/>
    <property type="molecule type" value="Genomic_DNA"/>
</dbReference>
<dbReference type="Proteomes" id="UP000541558">
    <property type="component" value="Unassembled WGS sequence"/>
</dbReference>
<dbReference type="AlphaFoldDB" id="A0A8H5FEV5"/>
<protein>
    <submittedName>
        <fullName evidence="2">Uncharacterized protein</fullName>
    </submittedName>
</protein>
<comment type="caution">
    <text evidence="2">The sequence shown here is derived from an EMBL/GenBank/DDBJ whole genome shotgun (WGS) entry which is preliminary data.</text>
</comment>
<evidence type="ECO:0000256" key="1">
    <source>
        <dbReference type="SAM" id="MobiDB-lite"/>
    </source>
</evidence>
<evidence type="ECO:0000313" key="3">
    <source>
        <dbReference type="Proteomes" id="UP000541558"/>
    </source>
</evidence>
<sequence length="260" mass="28731">MKRLKRALFAFFSEDEQQQQAPPVPVVNQPQYQHHPMQYPPMYQPAAPPGHVYSPYAQPPPHMMLHGYHPSQYMSVSAPYMNGYGNPGAYNVGVPMPSFNPPEATQPPKMPTIETVQPAATRQHLPVPEQAKIAKSPAADSRKKVPQARDEPQAALEAKQKVSAELDSSSDSEGESEEEGICTAEPGTVLYDWPNGNEFENSKRRMKQSQITTRRNGSSVLMVQATGTAKPLNTPLPLEKRRRASVLGSTYAPIRPVHAQ</sequence>
<feature type="region of interest" description="Disordered" evidence="1">
    <location>
        <begin position="120"/>
        <end position="217"/>
    </location>
</feature>
<feature type="compositionally biased region" description="Basic and acidic residues" evidence="1">
    <location>
        <begin position="140"/>
        <end position="164"/>
    </location>
</feature>
<accession>A0A8H5FEV5</accession>